<dbReference type="PANTHER" id="PTHR11552">
    <property type="entry name" value="GLUCOSE-METHANOL-CHOLINE GMC OXIDOREDUCTASE"/>
    <property type="match status" value="1"/>
</dbReference>
<dbReference type="GO" id="GO:0016614">
    <property type="term" value="F:oxidoreductase activity, acting on CH-OH group of donors"/>
    <property type="evidence" value="ECO:0007669"/>
    <property type="project" value="InterPro"/>
</dbReference>
<keyword evidence="7" id="KW-1185">Reference proteome</keyword>
<dbReference type="EMBL" id="JAIWYP010000016">
    <property type="protein sequence ID" value="KAH3695374.1"/>
    <property type="molecule type" value="Genomic_DNA"/>
</dbReference>
<dbReference type="SUPFAM" id="SSF51905">
    <property type="entry name" value="FAD/NAD(P)-binding domain"/>
    <property type="match status" value="1"/>
</dbReference>
<name>A0A9D3YBN9_DREPO</name>
<keyword evidence="3" id="KW-0285">Flavoprotein</keyword>
<reference evidence="6" key="1">
    <citation type="journal article" date="2019" name="bioRxiv">
        <title>The Genome of the Zebra Mussel, Dreissena polymorpha: A Resource for Invasive Species Research.</title>
        <authorList>
            <person name="McCartney M.A."/>
            <person name="Auch B."/>
            <person name="Kono T."/>
            <person name="Mallez S."/>
            <person name="Zhang Y."/>
            <person name="Obille A."/>
            <person name="Becker A."/>
            <person name="Abrahante J.E."/>
            <person name="Garbe J."/>
            <person name="Badalamenti J.P."/>
            <person name="Herman A."/>
            <person name="Mangelson H."/>
            <person name="Liachko I."/>
            <person name="Sullivan S."/>
            <person name="Sone E.D."/>
            <person name="Koren S."/>
            <person name="Silverstein K.A.T."/>
            <person name="Beckman K.B."/>
            <person name="Gohl D.M."/>
        </authorList>
    </citation>
    <scope>NUCLEOTIDE SEQUENCE</scope>
    <source>
        <strain evidence="6">Duluth1</strain>
        <tissue evidence="6">Whole animal</tissue>
    </source>
</reference>
<dbReference type="Pfam" id="PF00732">
    <property type="entry name" value="GMC_oxred_N"/>
    <property type="match status" value="1"/>
</dbReference>
<dbReference type="InterPro" id="IPR000172">
    <property type="entry name" value="GMC_OxRdtase_N"/>
</dbReference>
<reference evidence="6" key="2">
    <citation type="submission" date="2020-11" db="EMBL/GenBank/DDBJ databases">
        <authorList>
            <person name="McCartney M.A."/>
            <person name="Auch B."/>
            <person name="Kono T."/>
            <person name="Mallez S."/>
            <person name="Becker A."/>
            <person name="Gohl D.M."/>
            <person name="Silverstein K.A.T."/>
            <person name="Koren S."/>
            <person name="Bechman K.B."/>
            <person name="Herman A."/>
            <person name="Abrahante J.E."/>
            <person name="Garbe J."/>
        </authorList>
    </citation>
    <scope>NUCLEOTIDE SEQUENCE</scope>
    <source>
        <strain evidence="6">Duluth1</strain>
        <tissue evidence="6">Whole animal</tissue>
    </source>
</reference>
<dbReference type="Proteomes" id="UP000828390">
    <property type="component" value="Unassembled WGS sequence"/>
</dbReference>
<dbReference type="AlphaFoldDB" id="A0A9D3YBN9"/>
<comment type="cofactor">
    <cofactor evidence="1">
        <name>FAD</name>
        <dbReference type="ChEBI" id="CHEBI:57692"/>
    </cofactor>
</comment>
<dbReference type="GO" id="GO:0050660">
    <property type="term" value="F:flavin adenine dinucleotide binding"/>
    <property type="evidence" value="ECO:0007669"/>
    <property type="project" value="InterPro"/>
</dbReference>
<evidence type="ECO:0000256" key="2">
    <source>
        <dbReference type="ARBA" id="ARBA00010790"/>
    </source>
</evidence>
<proteinExistence type="inferred from homology"/>
<comment type="similarity">
    <text evidence="2">Belongs to the GMC oxidoreductase family.</text>
</comment>
<evidence type="ECO:0000259" key="5">
    <source>
        <dbReference type="Pfam" id="PF00732"/>
    </source>
</evidence>
<accession>A0A9D3YBN9</accession>
<evidence type="ECO:0000256" key="3">
    <source>
        <dbReference type="ARBA" id="ARBA00022630"/>
    </source>
</evidence>
<dbReference type="Gene3D" id="3.50.50.60">
    <property type="entry name" value="FAD/NAD(P)-binding domain"/>
    <property type="match status" value="1"/>
</dbReference>
<dbReference type="InterPro" id="IPR012132">
    <property type="entry name" value="GMC_OxRdtase"/>
</dbReference>
<comment type="caution">
    <text evidence="6">The sequence shown here is derived from an EMBL/GenBank/DDBJ whole genome shotgun (WGS) entry which is preliminary data.</text>
</comment>
<evidence type="ECO:0000256" key="4">
    <source>
        <dbReference type="ARBA" id="ARBA00022827"/>
    </source>
</evidence>
<sequence>MWAMSLKTEYDWEYYTEPEEKSSFGLKGGRSYWPTGRVLGGTSCTNGVQYTRGSSFDYDEWEANGRRLDVQGGAIRKCFHIS</sequence>
<feature type="domain" description="Glucose-methanol-choline oxidoreductase N-terminal" evidence="5">
    <location>
        <begin position="28"/>
        <end position="66"/>
    </location>
</feature>
<evidence type="ECO:0000256" key="1">
    <source>
        <dbReference type="ARBA" id="ARBA00001974"/>
    </source>
</evidence>
<dbReference type="PANTHER" id="PTHR11552:SF147">
    <property type="entry name" value="CHOLINE DEHYDROGENASE, MITOCHONDRIAL"/>
    <property type="match status" value="1"/>
</dbReference>
<dbReference type="InterPro" id="IPR036188">
    <property type="entry name" value="FAD/NAD-bd_sf"/>
</dbReference>
<keyword evidence="4" id="KW-0274">FAD</keyword>
<protein>
    <recommendedName>
        <fullName evidence="5">Glucose-methanol-choline oxidoreductase N-terminal domain-containing protein</fullName>
    </recommendedName>
</protein>
<gene>
    <name evidence="6" type="ORF">DPMN_082831</name>
</gene>
<organism evidence="6 7">
    <name type="scientific">Dreissena polymorpha</name>
    <name type="common">Zebra mussel</name>
    <name type="synonym">Mytilus polymorpha</name>
    <dbReference type="NCBI Taxonomy" id="45954"/>
    <lineage>
        <taxon>Eukaryota</taxon>
        <taxon>Metazoa</taxon>
        <taxon>Spiralia</taxon>
        <taxon>Lophotrochozoa</taxon>
        <taxon>Mollusca</taxon>
        <taxon>Bivalvia</taxon>
        <taxon>Autobranchia</taxon>
        <taxon>Heteroconchia</taxon>
        <taxon>Euheterodonta</taxon>
        <taxon>Imparidentia</taxon>
        <taxon>Neoheterodontei</taxon>
        <taxon>Myida</taxon>
        <taxon>Dreissenoidea</taxon>
        <taxon>Dreissenidae</taxon>
        <taxon>Dreissena</taxon>
    </lineage>
</organism>
<evidence type="ECO:0000313" key="7">
    <source>
        <dbReference type="Proteomes" id="UP000828390"/>
    </source>
</evidence>
<evidence type="ECO:0000313" key="6">
    <source>
        <dbReference type="EMBL" id="KAH3695374.1"/>
    </source>
</evidence>